<dbReference type="GO" id="GO:0005840">
    <property type="term" value="C:ribosome"/>
    <property type="evidence" value="ECO:0007669"/>
    <property type="project" value="UniProtKB-KW"/>
</dbReference>
<evidence type="ECO:0000256" key="2">
    <source>
        <dbReference type="ARBA" id="ARBA00022730"/>
    </source>
</evidence>
<dbReference type="GO" id="GO:0019843">
    <property type="term" value="F:rRNA binding"/>
    <property type="evidence" value="ECO:0007669"/>
    <property type="project" value="UniProtKB-UniRule"/>
</dbReference>
<evidence type="ECO:0000256" key="5">
    <source>
        <dbReference type="ARBA" id="ARBA00023274"/>
    </source>
</evidence>
<keyword evidence="9" id="KW-1185">Reference proteome</keyword>
<keyword evidence="3 6" id="KW-0694">RNA-binding</keyword>
<evidence type="ECO:0000256" key="1">
    <source>
        <dbReference type="ARBA" id="ARBA00008563"/>
    </source>
</evidence>
<dbReference type="OrthoDB" id="9813334at2"/>
<dbReference type="InterPro" id="IPR018258">
    <property type="entry name" value="Ribosomal_bL21_CS"/>
</dbReference>
<dbReference type="SUPFAM" id="SSF141091">
    <property type="entry name" value="L21p-like"/>
    <property type="match status" value="1"/>
</dbReference>
<dbReference type="HAMAP" id="MF_01363">
    <property type="entry name" value="Ribosomal_bL21"/>
    <property type="match status" value="1"/>
</dbReference>
<dbReference type="GO" id="GO:0005737">
    <property type="term" value="C:cytoplasm"/>
    <property type="evidence" value="ECO:0007669"/>
    <property type="project" value="UniProtKB-ARBA"/>
</dbReference>
<dbReference type="GO" id="GO:1990904">
    <property type="term" value="C:ribonucleoprotein complex"/>
    <property type="evidence" value="ECO:0007669"/>
    <property type="project" value="UniProtKB-KW"/>
</dbReference>
<comment type="caution">
    <text evidence="8">The sequence shown here is derived from an EMBL/GenBank/DDBJ whole genome shotgun (WGS) entry which is preliminary data.</text>
</comment>
<dbReference type="PANTHER" id="PTHR21349">
    <property type="entry name" value="50S RIBOSOMAL PROTEIN L21"/>
    <property type="match status" value="1"/>
</dbReference>
<reference evidence="8 9" key="1">
    <citation type="submission" date="2017-11" db="EMBL/GenBank/DDBJ databases">
        <title>Genomic Encyclopedia of Archaeal and Bacterial Type Strains, Phase II (KMG-II): From Individual Species to Whole Genera.</title>
        <authorList>
            <person name="Goeker M."/>
        </authorList>
    </citation>
    <scope>NUCLEOTIDE SEQUENCE [LARGE SCALE GENOMIC DNA]</scope>
    <source>
        <strain evidence="8 9">DSM 22413</strain>
    </source>
</reference>
<dbReference type="PROSITE" id="PS01169">
    <property type="entry name" value="RIBOSOMAL_L21"/>
    <property type="match status" value="1"/>
</dbReference>
<accession>A0A2M8WQR4</accession>
<dbReference type="PANTHER" id="PTHR21349:SF0">
    <property type="entry name" value="LARGE RIBOSOMAL SUBUNIT PROTEIN BL21M"/>
    <property type="match status" value="1"/>
</dbReference>
<organism evidence="8 9">
    <name type="scientific">Luteimicrobium subarcticum</name>
    <dbReference type="NCBI Taxonomy" id="620910"/>
    <lineage>
        <taxon>Bacteria</taxon>
        <taxon>Bacillati</taxon>
        <taxon>Actinomycetota</taxon>
        <taxon>Actinomycetes</taxon>
        <taxon>Micrococcales</taxon>
        <taxon>Luteimicrobium</taxon>
    </lineage>
</organism>
<dbReference type="GO" id="GO:0006412">
    <property type="term" value="P:translation"/>
    <property type="evidence" value="ECO:0007669"/>
    <property type="project" value="UniProtKB-UniRule"/>
</dbReference>
<evidence type="ECO:0000256" key="3">
    <source>
        <dbReference type="ARBA" id="ARBA00022884"/>
    </source>
</evidence>
<protein>
    <recommendedName>
        <fullName evidence="6">Large ribosomal subunit protein bL21</fullName>
    </recommendedName>
</protein>
<dbReference type="Proteomes" id="UP000231586">
    <property type="component" value="Unassembled WGS sequence"/>
</dbReference>
<dbReference type="RefSeq" id="WP_100350006.1">
    <property type="nucleotide sequence ID" value="NZ_PGTZ01000008.1"/>
</dbReference>
<proteinExistence type="inferred from homology"/>
<dbReference type="InterPro" id="IPR028909">
    <property type="entry name" value="bL21-like"/>
</dbReference>
<evidence type="ECO:0000256" key="7">
    <source>
        <dbReference type="RuleBase" id="RU000562"/>
    </source>
</evidence>
<keyword evidence="2 6" id="KW-0699">rRNA-binding</keyword>
<comment type="function">
    <text evidence="6 7">This protein binds to 23S rRNA in the presence of protein L20.</text>
</comment>
<dbReference type="InterPro" id="IPR036164">
    <property type="entry name" value="bL21-like_sf"/>
</dbReference>
<gene>
    <name evidence="6" type="primary">rplU</name>
    <name evidence="8" type="ORF">CLV34_1848</name>
</gene>
<sequence length="106" mass="11689">MSSNVVYAIVKAGGRQEKVSVGDIVVVDRLKANEGDSVELAAILLVDGEKVTTDIEKLAKVKVTAEVVRDEKGPKITILKYKNKTGYRKRQGHRQQLTRLKVTGIK</sequence>
<keyword evidence="4 6" id="KW-0689">Ribosomal protein</keyword>
<evidence type="ECO:0000313" key="9">
    <source>
        <dbReference type="Proteomes" id="UP000231586"/>
    </source>
</evidence>
<dbReference type="GO" id="GO:0003735">
    <property type="term" value="F:structural constituent of ribosome"/>
    <property type="evidence" value="ECO:0007669"/>
    <property type="project" value="InterPro"/>
</dbReference>
<name>A0A2M8WQR4_9MICO</name>
<evidence type="ECO:0000313" key="8">
    <source>
        <dbReference type="EMBL" id="PJI93280.1"/>
    </source>
</evidence>
<evidence type="ECO:0000256" key="4">
    <source>
        <dbReference type="ARBA" id="ARBA00022980"/>
    </source>
</evidence>
<dbReference type="AlphaFoldDB" id="A0A2M8WQR4"/>
<comment type="subunit">
    <text evidence="6">Part of the 50S ribosomal subunit. Contacts protein L20.</text>
</comment>
<comment type="similarity">
    <text evidence="1 6 7">Belongs to the bacterial ribosomal protein bL21 family.</text>
</comment>
<dbReference type="InterPro" id="IPR001787">
    <property type="entry name" value="Ribosomal_bL21"/>
</dbReference>
<dbReference type="EMBL" id="PGTZ01000008">
    <property type="protein sequence ID" value="PJI93280.1"/>
    <property type="molecule type" value="Genomic_DNA"/>
</dbReference>
<evidence type="ECO:0000256" key="6">
    <source>
        <dbReference type="HAMAP-Rule" id="MF_01363"/>
    </source>
</evidence>
<keyword evidence="5 6" id="KW-0687">Ribonucleoprotein</keyword>
<dbReference type="NCBIfam" id="TIGR00061">
    <property type="entry name" value="L21"/>
    <property type="match status" value="1"/>
</dbReference>
<dbReference type="Pfam" id="PF00829">
    <property type="entry name" value="Ribosomal_L21p"/>
    <property type="match status" value="1"/>
</dbReference>